<organism evidence="2 3">
    <name type="scientific">Enterovibrio gelatinilyticus</name>
    <dbReference type="NCBI Taxonomy" id="2899819"/>
    <lineage>
        <taxon>Bacteria</taxon>
        <taxon>Pseudomonadati</taxon>
        <taxon>Pseudomonadota</taxon>
        <taxon>Gammaproteobacteria</taxon>
        <taxon>Vibrionales</taxon>
        <taxon>Vibrionaceae</taxon>
        <taxon>Enterovibrio</taxon>
    </lineage>
</organism>
<dbReference type="Proteomes" id="UP001149400">
    <property type="component" value="Unassembled WGS sequence"/>
</dbReference>
<keyword evidence="3" id="KW-1185">Reference proteome</keyword>
<gene>
    <name evidence="2" type="ORF">LRP50_06460</name>
</gene>
<name>A0ABT5QZN7_9GAMM</name>
<evidence type="ECO:0000313" key="3">
    <source>
        <dbReference type="Proteomes" id="UP001149400"/>
    </source>
</evidence>
<dbReference type="EMBL" id="JAJUBC010000005">
    <property type="protein sequence ID" value="MDD1792762.1"/>
    <property type="molecule type" value="Genomic_DNA"/>
</dbReference>
<reference evidence="2" key="1">
    <citation type="submission" date="2021-12" db="EMBL/GenBank/DDBJ databases">
        <title>Enterovibrio ZSDZ35 sp. nov. and Enterovibrio ZSDZ42 sp. nov., isolated from coastal seawater in Qingdao.</title>
        <authorList>
            <person name="Zhang P."/>
        </authorList>
    </citation>
    <scope>NUCLEOTIDE SEQUENCE</scope>
    <source>
        <strain evidence="2">ZSDZ42</strain>
    </source>
</reference>
<comment type="caution">
    <text evidence="2">The sequence shown here is derived from an EMBL/GenBank/DDBJ whole genome shotgun (WGS) entry which is preliminary data.</text>
</comment>
<evidence type="ECO:0000313" key="2">
    <source>
        <dbReference type="EMBL" id="MDD1792762.1"/>
    </source>
</evidence>
<dbReference type="RefSeq" id="WP_274163644.1">
    <property type="nucleotide sequence ID" value="NZ_JAJUBC010000005.1"/>
</dbReference>
<sequence length="307" mass="34047">MTIRFSLKQTPYMSACFFSLLLTNGTSAADNVTRYNAVFKSTSAYCFSYVNGLSVLDNLMTSSGTASAGYDITAILENGLNTLSIKVASVTAPQNLDFVSDAKCEFSVVPYGTKDEQDSIPVLATVNDNNRATGLNTPHYSGTKLLGTVEEGTVEGSVLYEVKRTFVAAGLPNWSWTTSEPYTLSQNNLQKLRDRYLALWALLSQKDADALGAESEIAMREHGLSIGYSADEYWQSFGFKQDFADGYEALPIDWSLYDFVSYKNGRLFRLEDPDGQSPLRIGKKEEESYITYNPLFSYIDGKLVIMR</sequence>
<accession>A0ABT5QZN7</accession>
<feature type="signal peptide" evidence="1">
    <location>
        <begin position="1"/>
        <end position="28"/>
    </location>
</feature>
<protein>
    <submittedName>
        <fullName evidence="2">Uncharacterized protein</fullName>
    </submittedName>
</protein>
<evidence type="ECO:0000256" key="1">
    <source>
        <dbReference type="SAM" id="SignalP"/>
    </source>
</evidence>
<feature type="chain" id="PRO_5046941260" evidence="1">
    <location>
        <begin position="29"/>
        <end position="307"/>
    </location>
</feature>
<keyword evidence="1" id="KW-0732">Signal</keyword>
<proteinExistence type="predicted"/>